<gene>
    <name evidence="2" type="ORF">ACFQBQ_00940</name>
</gene>
<dbReference type="PROSITE" id="PS51257">
    <property type="entry name" value="PROKAR_LIPOPROTEIN"/>
    <property type="match status" value="1"/>
</dbReference>
<evidence type="ECO:0000313" key="2">
    <source>
        <dbReference type="EMBL" id="MFC6644179.1"/>
    </source>
</evidence>
<organism evidence="2 3">
    <name type="scientific">Granulicella cerasi</name>
    <dbReference type="NCBI Taxonomy" id="741063"/>
    <lineage>
        <taxon>Bacteria</taxon>
        <taxon>Pseudomonadati</taxon>
        <taxon>Acidobacteriota</taxon>
        <taxon>Terriglobia</taxon>
        <taxon>Terriglobales</taxon>
        <taxon>Acidobacteriaceae</taxon>
        <taxon>Granulicella</taxon>
    </lineage>
</organism>
<dbReference type="PANTHER" id="PTHR37494:SF1">
    <property type="entry name" value="STAPHYLOCOCCUS AUREUS SURFACE PROTEIN A"/>
    <property type="match status" value="1"/>
</dbReference>
<dbReference type="Gene3D" id="2.60.40.10">
    <property type="entry name" value="Immunoglobulins"/>
    <property type="match status" value="4"/>
</dbReference>
<dbReference type="InterPro" id="IPR013783">
    <property type="entry name" value="Ig-like_fold"/>
</dbReference>
<accession>A0ABW1Z4Y0</accession>
<dbReference type="EMBL" id="JBHSWI010000001">
    <property type="protein sequence ID" value="MFC6644179.1"/>
    <property type="molecule type" value="Genomic_DNA"/>
</dbReference>
<sequence>MRKIVAAFLLTTAGLLSLAGCGNSAAPKITDTLTPSGTLALDAGQSVAFTAKVNNDSNNGGVTWQLLDSSGGQLTQQTSSSATYVAPATLTGQFIALVNAFPINAPQSSATTTINVFPALAATTPTIPSGRVAASYTYQFASTGGAAPVAWKVASGTLPAGLTLSSTGLLSGLPTVSGTFTFSVSVTDSATTPQSIQLFETLTIVAANLAITTVTLPNGLLNQPYSATLTSQYGTAPVTWALASGSAALPAGLTLSSAGVISGTPTAAGATTFSVQATDSSPTPLKASATFTITIYAPLAITTTSLPQGSVKNAYSQQLQSTGGQSPVTWSITSGTLPAGLTLSSTGLLSGTPTTPVSNAALTVKATDSFTPAQTASVNLNLTIVLSTLAITTTTVPSGTTGLPYSLQLASTGGNAPITWSLAAGSTLPAGLTLSPAA</sequence>
<name>A0ABW1Z4Y0_9BACT</name>
<proteinExistence type="predicted"/>
<protein>
    <submittedName>
        <fullName evidence="2">Ig domain-containing protein</fullName>
    </submittedName>
</protein>
<comment type="caution">
    <text evidence="2">The sequence shown here is derived from an EMBL/GenBank/DDBJ whole genome shotgun (WGS) entry which is preliminary data.</text>
</comment>
<evidence type="ECO:0000256" key="1">
    <source>
        <dbReference type="SAM" id="SignalP"/>
    </source>
</evidence>
<dbReference type="Proteomes" id="UP001596391">
    <property type="component" value="Unassembled WGS sequence"/>
</dbReference>
<dbReference type="InterPro" id="IPR015919">
    <property type="entry name" value="Cadherin-like_sf"/>
</dbReference>
<dbReference type="RefSeq" id="WP_390233479.1">
    <property type="nucleotide sequence ID" value="NZ_JBHSWI010000001.1"/>
</dbReference>
<reference evidence="3" key="1">
    <citation type="journal article" date="2019" name="Int. J. Syst. Evol. Microbiol.">
        <title>The Global Catalogue of Microorganisms (GCM) 10K type strain sequencing project: providing services to taxonomists for standard genome sequencing and annotation.</title>
        <authorList>
            <consortium name="The Broad Institute Genomics Platform"/>
            <consortium name="The Broad Institute Genome Sequencing Center for Infectious Disease"/>
            <person name="Wu L."/>
            <person name="Ma J."/>
        </authorList>
    </citation>
    <scope>NUCLEOTIDE SEQUENCE [LARGE SCALE GENOMIC DNA]</scope>
    <source>
        <strain evidence="3">CGMCC 1.16026</strain>
    </source>
</reference>
<dbReference type="PANTHER" id="PTHR37494">
    <property type="entry name" value="HEMAGGLUTININ"/>
    <property type="match status" value="1"/>
</dbReference>
<evidence type="ECO:0000313" key="3">
    <source>
        <dbReference type="Proteomes" id="UP001596391"/>
    </source>
</evidence>
<keyword evidence="3" id="KW-1185">Reference proteome</keyword>
<feature type="signal peptide" evidence="1">
    <location>
        <begin position="1"/>
        <end position="19"/>
    </location>
</feature>
<dbReference type="Pfam" id="PF05345">
    <property type="entry name" value="He_PIG"/>
    <property type="match status" value="3"/>
</dbReference>
<feature type="chain" id="PRO_5047147219" evidence="1">
    <location>
        <begin position="20"/>
        <end position="438"/>
    </location>
</feature>
<keyword evidence="1" id="KW-0732">Signal</keyword>
<dbReference type="SUPFAM" id="SSF49313">
    <property type="entry name" value="Cadherin-like"/>
    <property type="match status" value="3"/>
</dbReference>